<protein>
    <submittedName>
        <fullName evidence="1">Uncharacterized protein</fullName>
    </submittedName>
</protein>
<reference evidence="1 2" key="1">
    <citation type="submission" date="2024-06" db="EMBL/GenBank/DDBJ databases">
        <authorList>
            <person name="Chen R.Y."/>
        </authorList>
    </citation>
    <scope>NUCLEOTIDE SEQUENCE [LARGE SCALE GENOMIC DNA]</scope>
    <source>
        <strain evidence="1 2">D2</strain>
    </source>
</reference>
<name>A0ABV1RFA5_9ALTE</name>
<organism evidence="1 2">
    <name type="scientific">Catenovulum sediminis</name>
    <dbReference type="NCBI Taxonomy" id="1740262"/>
    <lineage>
        <taxon>Bacteria</taxon>
        <taxon>Pseudomonadati</taxon>
        <taxon>Pseudomonadota</taxon>
        <taxon>Gammaproteobacteria</taxon>
        <taxon>Alteromonadales</taxon>
        <taxon>Alteromonadaceae</taxon>
        <taxon>Catenovulum</taxon>
    </lineage>
</organism>
<evidence type="ECO:0000313" key="1">
    <source>
        <dbReference type="EMBL" id="MER2491590.1"/>
    </source>
</evidence>
<dbReference type="RefSeq" id="WP_350401182.1">
    <property type="nucleotide sequence ID" value="NZ_JBELOE010000136.1"/>
</dbReference>
<dbReference type="EMBL" id="JBELOE010000136">
    <property type="protein sequence ID" value="MER2491590.1"/>
    <property type="molecule type" value="Genomic_DNA"/>
</dbReference>
<proteinExistence type="predicted"/>
<keyword evidence="2" id="KW-1185">Reference proteome</keyword>
<accession>A0ABV1RFA5</accession>
<gene>
    <name evidence="1" type="ORF">ABS311_06815</name>
</gene>
<evidence type="ECO:0000313" key="2">
    <source>
        <dbReference type="Proteomes" id="UP001467690"/>
    </source>
</evidence>
<dbReference type="Proteomes" id="UP001467690">
    <property type="component" value="Unassembled WGS sequence"/>
</dbReference>
<comment type="caution">
    <text evidence="1">The sequence shown here is derived from an EMBL/GenBank/DDBJ whole genome shotgun (WGS) entry which is preliminary data.</text>
</comment>
<sequence>MRIQTFWQKNIFFALALCLLANGLLPFLQSSHFLSSANAKAAASDAQLICTGNGLKWISKTTYAQTGQLKFIKAPETESTKIDLEQSCPLVILSDNPTDGRLLDAIAFKQLDYFALVYRAFDAANLTSYYNSGYTSRAPPIG</sequence>